<comment type="caution">
    <text evidence="6">The sequence shown here is derived from an EMBL/GenBank/DDBJ whole genome shotgun (WGS) entry which is preliminary data.</text>
</comment>
<proteinExistence type="predicted"/>
<accession>A0A926NZ86</accession>
<dbReference type="PROSITE" id="PS00519">
    <property type="entry name" value="HTH_ASNC_1"/>
    <property type="match status" value="1"/>
</dbReference>
<evidence type="ECO:0000259" key="4">
    <source>
        <dbReference type="PROSITE" id="PS50943"/>
    </source>
</evidence>
<dbReference type="Pfam" id="PF01037">
    <property type="entry name" value="AsnC_trans_reg"/>
    <property type="match status" value="1"/>
</dbReference>
<evidence type="ECO:0000256" key="3">
    <source>
        <dbReference type="ARBA" id="ARBA00023163"/>
    </source>
</evidence>
<dbReference type="InterPro" id="IPR036390">
    <property type="entry name" value="WH_DNA-bd_sf"/>
</dbReference>
<sequence length="159" mass="18232">MSLMIDQFNKQILKALQEDASLTQKELAERVNLSPNACWNRVQALRKKGILTGQTARLDRTKLDLGLVVFVMVRTRHHSAEWLEKFRRHVSSIPEVIDFFRIGGDYDYLLKVVSKDMAAYDGVYQRLIAGVELDSVTSYFAMEAIEEQRPLPVKEMTGL</sequence>
<dbReference type="AlphaFoldDB" id="A0A926NZ86"/>
<dbReference type="SUPFAM" id="SSF46785">
    <property type="entry name" value="Winged helix' DNA-binding domain"/>
    <property type="match status" value="1"/>
</dbReference>
<dbReference type="GO" id="GO:0043565">
    <property type="term" value="F:sequence-specific DNA binding"/>
    <property type="evidence" value="ECO:0007669"/>
    <property type="project" value="InterPro"/>
</dbReference>
<dbReference type="GO" id="GO:0006355">
    <property type="term" value="P:regulation of DNA-templated transcription"/>
    <property type="evidence" value="ECO:0007669"/>
    <property type="project" value="UniProtKB-ARBA"/>
</dbReference>
<evidence type="ECO:0000256" key="1">
    <source>
        <dbReference type="ARBA" id="ARBA00023015"/>
    </source>
</evidence>
<dbReference type="SMART" id="SM00344">
    <property type="entry name" value="HTH_ASNC"/>
    <property type="match status" value="1"/>
</dbReference>
<dbReference type="InterPro" id="IPR036388">
    <property type="entry name" value="WH-like_DNA-bd_sf"/>
</dbReference>
<keyword evidence="2" id="KW-0238">DNA-binding</keyword>
<name>A0A926NZ86_9HYPH</name>
<dbReference type="Gene3D" id="1.10.10.10">
    <property type="entry name" value="Winged helix-like DNA-binding domain superfamily/Winged helix DNA-binding domain"/>
    <property type="match status" value="1"/>
</dbReference>
<dbReference type="InterPro" id="IPR001387">
    <property type="entry name" value="Cro/C1-type_HTH"/>
</dbReference>
<dbReference type="CDD" id="cd00090">
    <property type="entry name" value="HTH_ARSR"/>
    <property type="match status" value="1"/>
</dbReference>
<dbReference type="Pfam" id="PF13412">
    <property type="entry name" value="HTH_24"/>
    <property type="match status" value="1"/>
</dbReference>
<gene>
    <name evidence="6" type="ORF">HK439_22780</name>
</gene>
<evidence type="ECO:0000313" key="6">
    <source>
        <dbReference type="EMBL" id="MBD1549094.1"/>
    </source>
</evidence>
<dbReference type="PRINTS" id="PR00033">
    <property type="entry name" value="HTHASNC"/>
</dbReference>
<organism evidence="6 7">
    <name type="scientific">Roseibium aggregatum</name>
    <dbReference type="NCBI Taxonomy" id="187304"/>
    <lineage>
        <taxon>Bacteria</taxon>
        <taxon>Pseudomonadati</taxon>
        <taxon>Pseudomonadota</taxon>
        <taxon>Alphaproteobacteria</taxon>
        <taxon>Hyphomicrobiales</taxon>
        <taxon>Stappiaceae</taxon>
        <taxon>Roseibium</taxon>
    </lineage>
</organism>
<evidence type="ECO:0000313" key="7">
    <source>
        <dbReference type="Proteomes" id="UP000598467"/>
    </source>
</evidence>
<dbReference type="Proteomes" id="UP000598467">
    <property type="component" value="Unassembled WGS sequence"/>
</dbReference>
<keyword evidence="3" id="KW-0804">Transcription</keyword>
<dbReference type="PANTHER" id="PTHR30154">
    <property type="entry name" value="LEUCINE-RESPONSIVE REGULATORY PROTEIN"/>
    <property type="match status" value="1"/>
</dbReference>
<dbReference type="InterPro" id="IPR011991">
    <property type="entry name" value="ArsR-like_HTH"/>
</dbReference>
<dbReference type="InterPro" id="IPR000485">
    <property type="entry name" value="AsnC-type_HTH_dom"/>
</dbReference>
<dbReference type="InterPro" id="IPR019887">
    <property type="entry name" value="Tscrpt_reg_AsnC/Lrp_C"/>
</dbReference>
<dbReference type="InterPro" id="IPR019885">
    <property type="entry name" value="Tscrpt_reg_HTH_AsnC-type_CS"/>
</dbReference>
<dbReference type="PROSITE" id="PS50956">
    <property type="entry name" value="HTH_ASNC_2"/>
    <property type="match status" value="1"/>
</dbReference>
<dbReference type="GO" id="GO:0005829">
    <property type="term" value="C:cytosol"/>
    <property type="evidence" value="ECO:0007669"/>
    <property type="project" value="TreeGrafter"/>
</dbReference>
<feature type="domain" description="HTH cro/C1-type" evidence="4">
    <location>
        <begin position="13"/>
        <end position="37"/>
    </location>
</feature>
<dbReference type="PANTHER" id="PTHR30154:SF17">
    <property type="entry name" value="DNA-BINDING TRANSCRIPTIONAL ACTIVATOR DECR"/>
    <property type="match status" value="1"/>
</dbReference>
<protein>
    <submittedName>
        <fullName evidence="6">Lrp/AsnC family transcriptional regulator</fullName>
    </submittedName>
</protein>
<feature type="domain" description="HTH asnC-type" evidence="5">
    <location>
        <begin position="5"/>
        <end position="68"/>
    </location>
</feature>
<dbReference type="EMBL" id="JABFCZ010000030">
    <property type="protein sequence ID" value="MBD1549094.1"/>
    <property type="molecule type" value="Genomic_DNA"/>
</dbReference>
<dbReference type="PROSITE" id="PS50943">
    <property type="entry name" value="HTH_CROC1"/>
    <property type="match status" value="1"/>
</dbReference>
<evidence type="ECO:0000256" key="2">
    <source>
        <dbReference type="ARBA" id="ARBA00023125"/>
    </source>
</evidence>
<dbReference type="GO" id="GO:0043200">
    <property type="term" value="P:response to amino acid"/>
    <property type="evidence" value="ECO:0007669"/>
    <property type="project" value="TreeGrafter"/>
</dbReference>
<reference evidence="6" key="1">
    <citation type="submission" date="2020-05" db="EMBL/GenBank/DDBJ databases">
        <title>Identification of trans-AT polyketide cluster in two marine bacteria, producers of a novel glutaramide-containing polyketide sesbanimide D and analogs.</title>
        <authorList>
            <person name="Kacar D."/>
            <person name="Rodriguez P."/>
            <person name="Canedo L."/>
            <person name="Gonzalez E."/>
            <person name="Galan B."/>
            <person name="De La Calle F."/>
            <person name="Garcia J.L."/>
        </authorList>
    </citation>
    <scope>NUCLEOTIDE SEQUENCE</scope>
    <source>
        <strain evidence="6">PHM038</strain>
    </source>
</reference>
<dbReference type="Gene3D" id="3.30.70.920">
    <property type="match status" value="1"/>
</dbReference>
<keyword evidence="1" id="KW-0805">Transcription regulation</keyword>
<dbReference type="InterPro" id="IPR019888">
    <property type="entry name" value="Tscrpt_reg_AsnC-like"/>
</dbReference>
<dbReference type="InterPro" id="IPR011008">
    <property type="entry name" value="Dimeric_a/b-barrel"/>
</dbReference>
<dbReference type="SUPFAM" id="SSF54909">
    <property type="entry name" value="Dimeric alpha+beta barrel"/>
    <property type="match status" value="1"/>
</dbReference>
<evidence type="ECO:0000259" key="5">
    <source>
        <dbReference type="PROSITE" id="PS50956"/>
    </source>
</evidence>